<comment type="caution">
    <text evidence="24">The sequence shown here is derived from an EMBL/GenBank/DDBJ whole genome shotgun (WGS) entry which is preliminary data.</text>
</comment>
<evidence type="ECO:0000256" key="17">
    <source>
        <dbReference type="ARBA" id="ARBA00031520"/>
    </source>
</evidence>
<evidence type="ECO:0000313" key="25">
    <source>
        <dbReference type="Proteomes" id="UP000286947"/>
    </source>
</evidence>
<evidence type="ECO:0000256" key="12">
    <source>
        <dbReference type="ARBA" id="ARBA00023222"/>
    </source>
</evidence>
<dbReference type="EC" id="4.2.1.51" evidence="7"/>
<dbReference type="Proteomes" id="UP000286947">
    <property type="component" value="Unassembled WGS sequence"/>
</dbReference>
<keyword evidence="20" id="KW-0175">Coiled coil</keyword>
<keyword evidence="9" id="KW-0963">Cytoplasm</keyword>
<dbReference type="EMBL" id="PQSP01000001">
    <property type="protein sequence ID" value="RUS68086.1"/>
    <property type="molecule type" value="Genomic_DNA"/>
</dbReference>
<comment type="catalytic activity">
    <reaction evidence="18">
        <text>prephenate + H(+) = 3-phenylpyruvate + CO2 + H2O</text>
        <dbReference type="Rhea" id="RHEA:21648"/>
        <dbReference type="ChEBI" id="CHEBI:15377"/>
        <dbReference type="ChEBI" id="CHEBI:15378"/>
        <dbReference type="ChEBI" id="CHEBI:16526"/>
        <dbReference type="ChEBI" id="CHEBI:18005"/>
        <dbReference type="ChEBI" id="CHEBI:29934"/>
        <dbReference type="EC" id="4.2.1.51"/>
    </reaction>
</comment>
<comment type="subcellular location">
    <subcellularLocation>
        <location evidence="3">Cytoplasm</location>
    </subcellularLocation>
</comment>
<evidence type="ECO:0000256" key="19">
    <source>
        <dbReference type="PIRSR" id="PIRSR001500-2"/>
    </source>
</evidence>
<dbReference type="GO" id="GO:0004106">
    <property type="term" value="F:chorismate mutase activity"/>
    <property type="evidence" value="ECO:0007669"/>
    <property type="project" value="UniProtKB-EC"/>
</dbReference>
<proteinExistence type="predicted"/>
<dbReference type="PANTHER" id="PTHR21022:SF19">
    <property type="entry name" value="PREPHENATE DEHYDRATASE-RELATED"/>
    <property type="match status" value="1"/>
</dbReference>
<evidence type="ECO:0000256" key="6">
    <source>
        <dbReference type="ARBA" id="ARBA00012404"/>
    </source>
</evidence>
<keyword evidence="14" id="KW-0456">Lyase</keyword>
<dbReference type="CDD" id="cd04905">
    <property type="entry name" value="ACT_CM-PDT"/>
    <property type="match status" value="1"/>
</dbReference>
<dbReference type="Gene3D" id="3.30.70.260">
    <property type="match status" value="1"/>
</dbReference>
<dbReference type="PANTHER" id="PTHR21022">
    <property type="entry name" value="PREPHENATE DEHYDRATASE P PROTEIN"/>
    <property type="match status" value="1"/>
</dbReference>
<comment type="pathway">
    <text evidence="5">Metabolic intermediate biosynthesis; prephenate biosynthesis; prephenate from chorismate: step 1/1.</text>
</comment>
<keyword evidence="25" id="KW-1185">Reference proteome</keyword>
<evidence type="ECO:0000313" key="24">
    <source>
        <dbReference type="EMBL" id="RUS68086.1"/>
    </source>
</evidence>
<comment type="function">
    <text evidence="2">Catalyzes the Claisen rearrangement of chorismate to prephenate and the decarboxylation/dehydration of prephenate to phenylpyruvate.</text>
</comment>
<dbReference type="FunFam" id="3.40.190.10:FF:000029">
    <property type="entry name" value="Chorismate mutase/Prephenate dehydratase"/>
    <property type="match status" value="1"/>
</dbReference>
<dbReference type="InterPro" id="IPR010957">
    <property type="entry name" value="G/b/e-P-prot_chorismate_mutase"/>
</dbReference>
<evidence type="ECO:0000256" key="11">
    <source>
        <dbReference type="ARBA" id="ARBA00023141"/>
    </source>
</evidence>
<evidence type="ECO:0000259" key="21">
    <source>
        <dbReference type="PROSITE" id="PS51168"/>
    </source>
</evidence>
<dbReference type="EC" id="5.4.99.5" evidence="6"/>
<dbReference type="PIRSF" id="PIRSF001500">
    <property type="entry name" value="Chor_mut_pdt_Ppr"/>
    <property type="match status" value="1"/>
</dbReference>
<dbReference type="InterPro" id="IPR036263">
    <property type="entry name" value="Chorismate_II_sf"/>
</dbReference>
<dbReference type="InterPro" id="IPR002701">
    <property type="entry name" value="CM_II_prokaryot"/>
</dbReference>
<evidence type="ECO:0000256" key="10">
    <source>
        <dbReference type="ARBA" id="ARBA00022605"/>
    </source>
</evidence>
<evidence type="ECO:0000256" key="16">
    <source>
        <dbReference type="ARBA" id="ARBA00031175"/>
    </source>
</evidence>
<dbReference type="GO" id="GO:0004664">
    <property type="term" value="F:prephenate dehydratase activity"/>
    <property type="evidence" value="ECO:0007669"/>
    <property type="project" value="UniProtKB-EC"/>
</dbReference>
<dbReference type="GO" id="GO:0046417">
    <property type="term" value="P:chorismate metabolic process"/>
    <property type="evidence" value="ECO:0007669"/>
    <property type="project" value="InterPro"/>
</dbReference>
<evidence type="ECO:0000256" key="20">
    <source>
        <dbReference type="SAM" id="Coils"/>
    </source>
</evidence>
<feature type="domain" description="ACT" evidence="23">
    <location>
        <begin position="281"/>
        <end position="358"/>
    </location>
</feature>
<keyword evidence="11" id="KW-0057">Aromatic amino acid biosynthesis</keyword>
<dbReference type="PROSITE" id="PS00858">
    <property type="entry name" value="PREPHENATE_DEHYDR_2"/>
    <property type="match status" value="1"/>
</dbReference>
<keyword evidence="13" id="KW-0413">Isomerase</keyword>
<dbReference type="SUPFAM" id="SSF55021">
    <property type="entry name" value="ACT-like"/>
    <property type="match status" value="1"/>
</dbReference>
<dbReference type="Gene3D" id="1.20.59.10">
    <property type="entry name" value="Chorismate mutase"/>
    <property type="match status" value="1"/>
</dbReference>
<feature type="site" description="Essential for prephenate dehydratase activity" evidence="19">
    <location>
        <position position="257"/>
    </location>
</feature>
<dbReference type="UniPathway" id="UPA00120">
    <property type="reaction ID" value="UER00203"/>
</dbReference>
<evidence type="ECO:0000256" key="15">
    <source>
        <dbReference type="ARBA" id="ARBA00023268"/>
    </source>
</evidence>
<dbReference type="AlphaFoldDB" id="A0A433SHA2"/>
<evidence type="ECO:0000256" key="13">
    <source>
        <dbReference type="ARBA" id="ARBA00023235"/>
    </source>
</evidence>
<comment type="pathway">
    <text evidence="4">Amino-acid biosynthesis; L-phenylalanine biosynthesis; phenylpyruvate from prephenate: step 1/1.</text>
</comment>
<evidence type="ECO:0000256" key="5">
    <source>
        <dbReference type="ARBA" id="ARBA00004817"/>
    </source>
</evidence>
<gene>
    <name evidence="24" type="primary">pheA</name>
    <name evidence="24" type="ORF">CUZ56_00570</name>
</gene>
<keyword evidence="12" id="KW-0584">Phenylalanine biosynthesis</keyword>
<dbReference type="OrthoDB" id="9802281at2"/>
<evidence type="ECO:0000256" key="2">
    <source>
        <dbReference type="ARBA" id="ARBA00002364"/>
    </source>
</evidence>
<evidence type="ECO:0000256" key="9">
    <source>
        <dbReference type="ARBA" id="ARBA00022490"/>
    </source>
</evidence>
<keyword evidence="15" id="KW-0511">Multifunctional enzyme</keyword>
<feature type="coiled-coil region" evidence="20">
    <location>
        <begin position="5"/>
        <end position="39"/>
    </location>
</feature>
<dbReference type="PROSITE" id="PS51171">
    <property type="entry name" value="PREPHENATE_DEHYDR_3"/>
    <property type="match status" value="1"/>
</dbReference>
<dbReference type="SUPFAM" id="SSF53850">
    <property type="entry name" value="Periplasmic binding protein-like II"/>
    <property type="match status" value="1"/>
</dbReference>
<dbReference type="RefSeq" id="WP_126977967.1">
    <property type="nucleotide sequence ID" value="NZ_PQSP01000001.1"/>
</dbReference>
<evidence type="ECO:0000256" key="18">
    <source>
        <dbReference type="ARBA" id="ARBA00047848"/>
    </source>
</evidence>
<comment type="catalytic activity">
    <reaction evidence="1">
        <text>chorismate = prephenate</text>
        <dbReference type="Rhea" id="RHEA:13897"/>
        <dbReference type="ChEBI" id="CHEBI:29748"/>
        <dbReference type="ChEBI" id="CHEBI:29934"/>
        <dbReference type="EC" id="5.4.99.5"/>
    </reaction>
</comment>
<dbReference type="Pfam" id="PF01842">
    <property type="entry name" value="ACT"/>
    <property type="match status" value="1"/>
</dbReference>
<accession>A0A433SHA2</accession>
<dbReference type="InterPro" id="IPR036979">
    <property type="entry name" value="CM_dom_sf"/>
</dbReference>
<dbReference type="InterPro" id="IPR018528">
    <property type="entry name" value="Preph_deHydtase_CS"/>
</dbReference>
<dbReference type="PROSITE" id="PS51671">
    <property type="entry name" value="ACT"/>
    <property type="match status" value="1"/>
</dbReference>
<evidence type="ECO:0000256" key="7">
    <source>
        <dbReference type="ARBA" id="ARBA00013147"/>
    </source>
</evidence>
<dbReference type="Pfam" id="PF00800">
    <property type="entry name" value="PDT"/>
    <property type="match status" value="1"/>
</dbReference>
<dbReference type="NCBIfam" id="TIGR01807">
    <property type="entry name" value="CM_P2"/>
    <property type="match status" value="1"/>
</dbReference>
<evidence type="ECO:0000256" key="8">
    <source>
        <dbReference type="ARBA" id="ARBA00014401"/>
    </source>
</evidence>
<protein>
    <recommendedName>
        <fullName evidence="8">Bifunctional chorismate mutase/prephenate dehydratase</fullName>
        <ecNumber evidence="7">4.2.1.51</ecNumber>
        <ecNumber evidence="6">5.4.99.5</ecNumber>
    </recommendedName>
    <alternativeName>
        <fullName evidence="17">Chorismate mutase-prephenate dehydratase</fullName>
    </alternativeName>
    <alternativeName>
        <fullName evidence="16">p-protein</fullName>
    </alternativeName>
</protein>
<name>A0A433SHA2_9BURK</name>
<reference evidence="24 25" key="1">
    <citation type="submission" date="2018-01" db="EMBL/GenBank/DDBJ databases">
        <title>Saezia sanguinis gen. nov., sp. nov., in the order Burkholderiales isolated from human blood.</title>
        <authorList>
            <person name="Medina-Pascual M.J."/>
            <person name="Valdezate S."/>
            <person name="Monzon S."/>
            <person name="Cuesta I."/>
            <person name="Carrasco G."/>
            <person name="Villalon P."/>
            <person name="Saez-Nieto J.A."/>
        </authorList>
    </citation>
    <scope>NUCLEOTIDE SEQUENCE [LARGE SCALE GENOMIC DNA]</scope>
    <source>
        <strain evidence="24 25">CNM695-12</strain>
    </source>
</reference>
<evidence type="ECO:0000256" key="1">
    <source>
        <dbReference type="ARBA" id="ARBA00000824"/>
    </source>
</evidence>
<dbReference type="InterPro" id="IPR045865">
    <property type="entry name" value="ACT-like_dom_sf"/>
</dbReference>
<dbReference type="PROSITE" id="PS00857">
    <property type="entry name" value="PREPHENATE_DEHYDR_1"/>
    <property type="match status" value="1"/>
</dbReference>
<dbReference type="InterPro" id="IPR008242">
    <property type="entry name" value="Chor_mutase/pphenate_deHydtase"/>
</dbReference>
<evidence type="ECO:0000259" key="22">
    <source>
        <dbReference type="PROSITE" id="PS51171"/>
    </source>
</evidence>
<organism evidence="24 25">
    <name type="scientific">Saezia sanguinis</name>
    <dbReference type="NCBI Taxonomy" id="1965230"/>
    <lineage>
        <taxon>Bacteria</taxon>
        <taxon>Pseudomonadati</taxon>
        <taxon>Pseudomonadota</taxon>
        <taxon>Betaproteobacteria</taxon>
        <taxon>Burkholderiales</taxon>
        <taxon>Saeziaceae</taxon>
        <taxon>Saezia</taxon>
    </lineage>
</organism>
<evidence type="ECO:0000259" key="23">
    <source>
        <dbReference type="PROSITE" id="PS51671"/>
    </source>
</evidence>
<dbReference type="InterPro" id="IPR002912">
    <property type="entry name" value="ACT_dom"/>
</dbReference>
<feature type="domain" description="Chorismate mutase" evidence="21">
    <location>
        <begin position="1"/>
        <end position="89"/>
    </location>
</feature>
<feature type="domain" description="Prephenate dehydratase" evidence="22">
    <location>
        <begin position="89"/>
        <end position="264"/>
    </location>
</feature>
<dbReference type="UniPathway" id="UPA00121">
    <property type="reaction ID" value="UER00345"/>
</dbReference>
<dbReference type="SMART" id="SM00830">
    <property type="entry name" value="CM_2"/>
    <property type="match status" value="1"/>
</dbReference>
<dbReference type="GO" id="GO:0005737">
    <property type="term" value="C:cytoplasm"/>
    <property type="evidence" value="ECO:0007669"/>
    <property type="project" value="UniProtKB-SubCell"/>
</dbReference>
<dbReference type="SUPFAM" id="SSF48600">
    <property type="entry name" value="Chorismate mutase II"/>
    <property type="match status" value="1"/>
</dbReference>
<dbReference type="InterPro" id="IPR001086">
    <property type="entry name" value="Preph_deHydtase"/>
</dbReference>
<dbReference type="GO" id="GO:0009094">
    <property type="term" value="P:L-phenylalanine biosynthetic process"/>
    <property type="evidence" value="ECO:0007669"/>
    <property type="project" value="UniProtKB-UniPathway"/>
</dbReference>
<evidence type="ECO:0000256" key="14">
    <source>
        <dbReference type="ARBA" id="ARBA00023239"/>
    </source>
</evidence>
<evidence type="ECO:0000256" key="4">
    <source>
        <dbReference type="ARBA" id="ARBA00004741"/>
    </source>
</evidence>
<dbReference type="CDD" id="cd13630">
    <property type="entry name" value="PBP2_PDT_1"/>
    <property type="match status" value="1"/>
</dbReference>
<sequence>MDNQIPQLRYEIDELDRQLLDLLNRRARLAQQIGEIKKEVCSPVFHPEREAQVIQSLVAANQGPLRAQSIAPIWREIMSACRSLEQVIRVAFLGPVGTFSEQAALEYFGSSAEFEACPDIDAIFRAVSNENCRFGIVPIENSTEGVVTRSLDLLQQASLKIVGEVGLRIRHNLLSLQGKLDEIEVIYAHPQALAQCQNWLTAHVPQARRQAVSSNAEGARLAASEPMAAAVSSERAAGIFGLQVVARGIQDASNNRTRFVVLANNSELQPEFSDQAAACTSVVVSVPNKPGAVYDLLAPLKAHEVSLTRFESRPARSDQWEYFFYMDIAGHIGQPAVAQALQDVREICSFYKLLGSYIVSREL</sequence>
<dbReference type="FunFam" id="3.40.190.10:FF:000034">
    <property type="entry name" value="Chorismate mutase/prephenate dehydratase"/>
    <property type="match status" value="1"/>
</dbReference>
<keyword evidence="10" id="KW-0028">Amino-acid biosynthesis</keyword>
<dbReference type="NCBIfam" id="NF008865">
    <property type="entry name" value="PRK11898.1"/>
    <property type="match status" value="1"/>
</dbReference>
<dbReference type="Pfam" id="PF01817">
    <property type="entry name" value="CM_2"/>
    <property type="match status" value="1"/>
</dbReference>
<dbReference type="Gene3D" id="3.40.190.10">
    <property type="entry name" value="Periplasmic binding protein-like II"/>
    <property type="match status" value="2"/>
</dbReference>
<evidence type="ECO:0000256" key="3">
    <source>
        <dbReference type="ARBA" id="ARBA00004496"/>
    </source>
</evidence>
<dbReference type="PROSITE" id="PS51168">
    <property type="entry name" value="CHORISMATE_MUT_2"/>
    <property type="match status" value="1"/>
</dbReference>